<dbReference type="Proteomes" id="UP000323300">
    <property type="component" value="Unassembled WGS sequence"/>
</dbReference>
<protein>
    <submittedName>
        <fullName evidence="2">Uncharacterized protein</fullName>
    </submittedName>
</protein>
<evidence type="ECO:0000256" key="1">
    <source>
        <dbReference type="SAM" id="SignalP"/>
    </source>
</evidence>
<dbReference type="PROSITE" id="PS51257">
    <property type="entry name" value="PROKAR_LIPOPROTEIN"/>
    <property type="match status" value="1"/>
</dbReference>
<keyword evidence="3" id="KW-1185">Reference proteome</keyword>
<organism evidence="2 3">
    <name type="scientific">Neomesorhizobium albiziae</name>
    <dbReference type="NCBI Taxonomy" id="335020"/>
    <lineage>
        <taxon>Bacteria</taxon>
        <taxon>Pseudomonadati</taxon>
        <taxon>Pseudomonadota</taxon>
        <taxon>Alphaproteobacteria</taxon>
        <taxon>Hyphomicrobiales</taxon>
        <taxon>Phyllobacteriaceae</taxon>
        <taxon>Neomesorhizobium</taxon>
    </lineage>
</organism>
<dbReference type="EMBL" id="FOSL01000001">
    <property type="protein sequence ID" value="SFJ86215.1"/>
    <property type="molecule type" value="Genomic_DNA"/>
</dbReference>
<keyword evidence="1" id="KW-0732">Signal</keyword>
<evidence type="ECO:0000313" key="2">
    <source>
        <dbReference type="EMBL" id="SFJ86215.1"/>
    </source>
</evidence>
<dbReference type="AlphaFoldDB" id="A0A1I3UTC4"/>
<name>A0A1I3UTC4_9HYPH</name>
<feature type="chain" id="PRO_5009302223" evidence="1">
    <location>
        <begin position="23"/>
        <end position="115"/>
    </location>
</feature>
<reference evidence="2 3" key="1">
    <citation type="submission" date="2016-10" db="EMBL/GenBank/DDBJ databases">
        <authorList>
            <person name="Varghese N."/>
            <person name="Submissions S."/>
        </authorList>
    </citation>
    <scope>NUCLEOTIDE SEQUENCE [LARGE SCALE GENOMIC DNA]</scope>
    <source>
        <strain evidence="2 3">DSM 21822</strain>
    </source>
</reference>
<dbReference type="RefSeq" id="WP_149757016.1">
    <property type="nucleotide sequence ID" value="NZ_BSPE01000002.1"/>
</dbReference>
<evidence type="ECO:0000313" key="3">
    <source>
        <dbReference type="Proteomes" id="UP000323300"/>
    </source>
</evidence>
<sequence>MKSQIVSCAMLTLALSVSCALAEEIKPIKGPGFVTKDTAVASKIIGNGLMPDGRECIVGTTPDCAAKAEEIASKIIGNGFMPDGRECIVGTTPDCAAKTKAIASKATGKTVAAAK</sequence>
<proteinExistence type="predicted"/>
<accession>A0A1I3UTC4</accession>
<gene>
    <name evidence="2" type="ORF">SAMN04488498_1013</name>
</gene>
<feature type="signal peptide" evidence="1">
    <location>
        <begin position="1"/>
        <end position="22"/>
    </location>
</feature>